<proteinExistence type="predicted"/>
<dbReference type="EMBL" id="AY517480">
    <property type="protein sequence ID" value="AAT46522.1"/>
    <property type="molecule type" value="Genomic_DNA"/>
</dbReference>
<accession>Q6H0Y5</accession>
<evidence type="ECO:0000313" key="1">
    <source>
        <dbReference type="EMBL" id="AAT46522.1"/>
    </source>
</evidence>
<dbReference type="AlphaFoldDB" id="Q6H0Y5"/>
<keyword evidence="1" id="KW-0614">Plasmid</keyword>
<dbReference type="RefSeq" id="WP_011182893.1">
    <property type="nucleotide sequence ID" value="NC_005969.1"/>
</dbReference>
<name>Q6H0Y5_9CREN</name>
<sequence length="213" mass="25343">MSCPPDKVVFDEQRAEYICTETGEVLEERVPFTDHYYNNMYVTNVPQIERDREKRSKGISIEKLKQEILSHLNEKEKDLFYDILEKVKRVNVEMLIAIYEYIKEKNGEKVSPLRESFGLGSYSIRNKKKVLRQIMRDYDPVLEYINKLPNHDLALKVYETLKRKNIITGLKAKKRLEILKKYLKNEELLKGILEKDKEEISRTILLLSIARRF</sequence>
<geneLocation type="plasmid" evidence="1">
    <name>pTC</name>
</geneLocation>
<organism evidence="1">
    <name type="scientific">Sulfolobus tengchongensis</name>
    <dbReference type="NCBI Taxonomy" id="207809"/>
    <lineage>
        <taxon>Archaea</taxon>
        <taxon>Thermoproteota</taxon>
        <taxon>Thermoprotei</taxon>
        <taxon>Sulfolobales</taxon>
        <taxon>Sulfolobaceae</taxon>
        <taxon>Sulfolobus</taxon>
    </lineage>
</organism>
<reference evidence="1" key="1">
    <citation type="submission" date="2004-01" db="EMBL/GenBank/DDBJ databases">
        <title>Plasmid pTC and its variants of hyperthermoacidophilic archaeon Sulfolobus tengchongensis.</title>
        <authorList>
            <person name="Xiang X."/>
            <person name="Huang L."/>
        </authorList>
    </citation>
    <scope>NUCLEOTIDE SEQUENCE</scope>
    <source>
        <plasmid evidence="1">pTC</plasmid>
    </source>
</reference>
<protein>
    <submittedName>
        <fullName evidence="1">Uncharacterized protein</fullName>
    </submittedName>
</protein>